<dbReference type="AlphaFoldDB" id="A0A443RXH4"/>
<dbReference type="VEuPathDB" id="VectorBase:LDEU011974"/>
<dbReference type="PANTHER" id="PTHR11214">
    <property type="entry name" value="BETA-1,3-N-ACETYLGLUCOSAMINYLTRANSFERASE"/>
    <property type="match status" value="1"/>
</dbReference>
<keyword evidence="3 10" id="KW-0328">Glycosyltransferase</keyword>
<evidence type="ECO:0000256" key="4">
    <source>
        <dbReference type="ARBA" id="ARBA00022679"/>
    </source>
</evidence>
<accession>A0A443RXH4</accession>
<keyword evidence="8 10" id="KW-0333">Golgi apparatus</keyword>
<evidence type="ECO:0000256" key="7">
    <source>
        <dbReference type="ARBA" id="ARBA00022989"/>
    </source>
</evidence>
<dbReference type="GO" id="GO:0000139">
    <property type="term" value="C:Golgi membrane"/>
    <property type="evidence" value="ECO:0007669"/>
    <property type="project" value="UniProtKB-SubCell"/>
</dbReference>
<feature type="non-terminal residue" evidence="11">
    <location>
        <position position="1"/>
    </location>
</feature>
<dbReference type="GO" id="GO:0006493">
    <property type="term" value="P:protein O-linked glycosylation"/>
    <property type="evidence" value="ECO:0007669"/>
    <property type="project" value="TreeGrafter"/>
</dbReference>
<dbReference type="Proteomes" id="UP000288716">
    <property type="component" value="Unassembled WGS sequence"/>
</dbReference>
<evidence type="ECO:0000313" key="11">
    <source>
        <dbReference type="EMBL" id="RWS20066.1"/>
    </source>
</evidence>
<evidence type="ECO:0000256" key="9">
    <source>
        <dbReference type="ARBA" id="ARBA00023136"/>
    </source>
</evidence>
<comment type="similarity">
    <text evidence="2 10">Belongs to the glycosyltransferase 31 family.</text>
</comment>
<keyword evidence="4 11" id="KW-0808">Transferase</keyword>
<evidence type="ECO:0000256" key="6">
    <source>
        <dbReference type="ARBA" id="ARBA00022968"/>
    </source>
</evidence>
<feature type="non-terminal residue" evidence="11">
    <location>
        <position position="271"/>
    </location>
</feature>
<dbReference type="Pfam" id="PF01762">
    <property type="entry name" value="Galactosyl_T"/>
    <property type="match status" value="1"/>
</dbReference>
<keyword evidence="6" id="KW-0735">Signal-anchor</keyword>
<dbReference type="Gene3D" id="3.90.550.50">
    <property type="match status" value="1"/>
</dbReference>
<gene>
    <name evidence="11" type="ORF">B4U80_06899</name>
</gene>
<evidence type="ECO:0000256" key="5">
    <source>
        <dbReference type="ARBA" id="ARBA00022692"/>
    </source>
</evidence>
<keyword evidence="7" id="KW-1133">Transmembrane helix</keyword>
<dbReference type="GO" id="GO:0016758">
    <property type="term" value="F:hexosyltransferase activity"/>
    <property type="evidence" value="ECO:0007669"/>
    <property type="project" value="InterPro"/>
</dbReference>
<protein>
    <recommendedName>
        <fullName evidence="10">Hexosyltransferase</fullName>
        <ecNumber evidence="10">2.4.1.-</ecNumber>
    </recommendedName>
</protein>
<name>A0A443RXH4_9ACAR</name>
<comment type="caution">
    <text evidence="11">The sequence shown here is derived from an EMBL/GenBank/DDBJ whole genome shotgun (WGS) entry which is preliminary data.</text>
</comment>
<dbReference type="OrthoDB" id="5512589at2759"/>
<evidence type="ECO:0000313" key="12">
    <source>
        <dbReference type="Proteomes" id="UP000288716"/>
    </source>
</evidence>
<comment type="subcellular location">
    <subcellularLocation>
        <location evidence="1 10">Golgi apparatus membrane</location>
        <topology evidence="1 10">Single-pass type II membrane protein</topology>
    </subcellularLocation>
</comment>
<sequence length="271" mass="32029">RYKTNNRIYNVIADKLESNGNRKEDFRFYSLAELQLSKRFLINKENICGPTFGAKNNLIIVFCSVEKPDNRKAIRLTWGGYLKKESFKLIILTANRHNVTINNQLIKEDNITNDIIQSSFDEDYYNETLKAISMIFLLQRDCKHVNYVLKTDEDMIVNPRSLLKVMKQYLRENKIILGLRFNRAKVVRNINSKWFVPKFIYPQKYFPNYISGAIYVLSGDCIAPMFNNLFKVRVYYIDDVYITGMIGEIINARLQHQRLRYHCCALLERIH</sequence>
<dbReference type="STRING" id="299467.A0A443RXH4"/>
<organism evidence="11 12">
    <name type="scientific">Leptotrombidium deliense</name>
    <dbReference type="NCBI Taxonomy" id="299467"/>
    <lineage>
        <taxon>Eukaryota</taxon>
        <taxon>Metazoa</taxon>
        <taxon>Ecdysozoa</taxon>
        <taxon>Arthropoda</taxon>
        <taxon>Chelicerata</taxon>
        <taxon>Arachnida</taxon>
        <taxon>Acari</taxon>
        <taxon>Acariformes</taxon>
        <taxon>Trombidiformes</taxon>
        <taxon>Prostigmata</taxon>
        <taxon>Anystina</taxon>
        <taxon>Parasitengona</taxon>
        <taxon>Trombiculoidea</taxon>
        <taxon>Trombiculidae</taxon>
        <taxon>Leptotrombidium</taxon>
    </lineage>
</organism>
<evidence type="ECO:0000256" key="10">
    <source>
        <dbReference type="RuleBase" id="RU363063"/>
    </source>
</evidence>
<keyword evidence="9" id="KW-0472">Membrane</keyword>
<reference evidence="11 12" key="1">
    <citation type="journal article" date="2018" name="Gigascience">
        <title>Genomes of trombidid mites reveal novel predicted allergens and laterally-transferred genes associated with secondary metabolism.</title>
        <authorList>
            <person name="Dong X."/>
            <person name="Chaisiri K."/>
            <person name="Xia D."/>
            <person name="Armstrong S.D."/>
            <person name="Fang Y."/>
            <person name="Donnelly M.J."/>
            <person name="Kadowaki T."/>
            <person name="McGarry J.W."/>
            <person name="Darby A.C."/>
            <person name="Makepeace B.L."/>
        </authorList>
    </citation>
    <scope>NUCLEOTIDE SEQUENCE [LARGE SCALE GENOMIC DNA]</scope>
    <source>
        <strain evidence="11">UoL-UT</strain>
    </source>
</reference>
<evidence type="ECO:0000256" key="2">
    <source>
        <dbReference type="ARBA" id="ARBA00008661"/>
    </source>
</evidence>
<dbReference type="EC" id="2.4.1.-" evidence="10"/>
<dbReference type="PANTHER" id="PTHR11214:SF314">
    <property type="entry name" value="HEXOSYLTRANSFERASE"/>
    <property type="match status" value="1"/>
</dbReference>
<evidence type="ECO:0000256" key="1">
    <source>
        <dbReference type="ARBA" id="ARBA00004323"/>
    </source>
</evidence>
<dbReference type="InterPro" id="IPR002659">
    <property type="entry name" value="Glyco_trans_31"/>
</dbReference>
<keyword evidence="12" id="KW-1185">Reference proteome</keyword>
<proteinExistence type="inferred from homology"/>
<evidence type="ECO:0000256" key="3">
    <source>
        <dbReference type="ARBA" id="ARBA00022676"/>
    </source>
</evidence>
<evidence type="ECO:0000256" key="8">
    <source>
        <dbReference type="ARBA" id="ARBA00023034"/>
    </source>
</evidence>
<dbReference type="EMBL" id="NCKV01020363">
    <property type="protein sequence ID" value="RWS20066.1"/>
    <property type="molecule type" value="Genomic_DNA"/>
</dbReference>
<keyword evidence="5" id="KW-0812">Transmembrane</keyword>